<dbReference type="EMBL" id="JGZT01000006">
    <property type="protein sequence ID" value="KFJ02875.1"/>
    <property type="molecule type" value="Genomic_DNA"/>
</dbReference>
<dbReference type="Proteomes" id="UP000029003">
    <property type="component" value="Unassembled WGS sequence"/>
</dbReference>
<keyword evidence="1" id="KW-0812">Transmembrane</keyword>
<dbReference type="OrthoDB" id="3216131at2"/>
<gene>
    <name evidence="2" type="ORF">THER5_1345</name>
</gene>
<organism evidence="2 3">
    <name type="scientific">Bifidobacterium thermacidophilum subsp. thermacidophilum</name>
    <dbReference type="NCBI Taxonomy" id="79262"/>
    <lineage>
        <taxon>Bacteria</taxon>
        <taxon>Bacillati</taxon>
        <taxon>Actinomycetota</taxon>
        <taxon>Actinomycetes</taxon>
        <taxon>Bifidobacteriales</taxon>
        <taxon>Bifidobacteriaceae</taxon>
        <taxon>Bifidobacterium</taxon>
    </lineage>
</organism>
<feature type="transmembrane region" description="Helical" evidence="1">
    <location>
        <begin position="6"/>
        <end position="31"/>
    </location>
</feature>
<reference evidence="2 3" key="1">
    <citation type="submission" date="2014-03" db="EMBL/GenBank/DDBJ databases">
        <title>Genomics of Bifidobacteria.</title>
        <authorList>
            <person name="Ventura M."/>
            <person name="Milani C."/>
            <person name="Lugli G.A."/>
        </authorList>
    </citation>
    <scope>NUCLEOTIDE SEQUENCE [LARGE SCALE GENOMIC DNA]</scope>
    <source>
        <strain evidence="2 3">LMG 21395</strain>
    </source>
</reference>
<proteinExistence type="predicted"/>
<evidence type="ECO:0000256" key="1">
    <source>
        <dbReference type="SAM" id="Phobius"/>
    </source>
</evidence>
<dbReference type="GO" id="GO:0016020">
    <property type="term" value="C:membrane"/>
    <property type="evidence" value="ECO:0007669"/>
    <property type="project" value="InterPro"/>
</dbReference>
<name>A0A087E524_9BIFI</name>
<evidence type="ECO:0000313" key="3">
    <source>
        <dbReference type="Proteomes" id="UP000029003"/>
    </source>
</evidence>
<dbReference type="AlphaFoldDB" id="A0A087E524"/>
<sequence length="93" mass="10744">MLVSLAIFVINLLLDAYITVLFIRMILDWVFMLAPQWRPGRIAGDIIHLVYDLTEPPLRWLRRYIPPLPLGPIAIDLSFIVLYFALGLLRALI</sequence>
<keyword evidence="1" id="KW-0472">Membrane</keyword>
<feature type="transmembrane region" description="Helical" evidence="1">
    <location>
        <begin position="68"/>
        <end position="89"/>
    </location>
</feature>
<dbReference type="RefSeq" id="WP_029575638.1">
    <property type="nucleotide sequence ID" value="NZ_JGZT01000006.1"/>
</dbReference>
<protein>
    <submittedName>
        <fullName evidence="2">Putative integral membrane protein</fullName>
    </submittedName>
</protein>
<dbReference type="InterPro" id="IPR003425">
    <property type="entry name" value="CCB3/YggT"/>
</dbReference>
<accession>A0A087E524</accession>
<comment type="caution">
    <text evidence="2">The sequence shown here is derived from an EMBL/GenBank/DDBJ whole genome shotgun (WGS) entry which is preliminary data.</text>
</comment>
<dbReference type="Pfam" id="PF02325">
    <property type="entry name" value="CCB3_YggT"/>
    <property type="match status" value="1"/>
</dbReference>
<evidence type="ECO:0000313" key="2">
    <source>
        <dbReference type="EMBL" id="KFJ02875.1"/>
    </source>
</evidence>
<keyword evidence="1" id="KW-1133">Transmembrane helix</keyword>